<dbReference type="Proteomes" id="UP000274822">
    <property type="component" value="Unassembled WGS sequence"/>
</dbReference>
<dbReference type="EMBL" id="RBNJ01016367">
    <property type="protein sequence ID" value="RUS24326.1"/>
    <property type="molecule type" value="Genomic_DNA"/>
</dbReference>
<proteinExistence type="predicted"/>
<accession>A0A433Q3H3</accession>
<dbReference type="InterPro" id="IPR036282">
    <property type="entry name" value="Glutathione-S-Trfase_C_sf"/>
</dbReference>
<evidence type="ECO:0008006" key="3">
    <source>
        <dbReference type="Google" id="ProtNLM"/>
    </source>
</evidence>
<gene>
    <name evidence="1" type="ORF">BC938DRAFT_473755</name>
</gene>
<sequence length="314" mass="36022">MATLPYPTSTDHLLITIPFSHYNEKARWAFDYYSIPYAEQRVMPGLHRYSTRPYVTPTSRGKKNSLSTPYSTPMLVVKPHLKPPYTIHDSSDITRYAATSFSSHSALPARIDGIQRMPDLYLSCGLELEPRVLQLERRFSDGNCLGIHSRRWAYYQILCRDKDLAIWRVMAARSNVGWLQRLMWWFMYPKIAHILCTFMMINEASAKSSETAIIAEFEYVSTLITPESPFLAGKAFSAADITFAVLAAPALGIGEKEGYGSWSPKKEVFHKDAQEFMERLRQTPAGKHVLMMYREYRGRKAIGCRNARQWGGLW</sequence>
<reference evidence="1 2" key="1">
    <citation type="journal article" date="2018" name="New Phytol.">
        <title>Phylogenomics of Endogonaceae and evolution of mycorrhizas within Mucoromycota.</title>
        <authorList>
            <person name="Chang Y."/>
            <person name="Desiro A."/>
            <person name="Na H."/>
            <person name="Sandor L."/>
            <person name="Lipzen A."/>
            <person name="Clum A."/>
            <person name="Barry K."/>
            <person name="Grigoriev I.V."/>
            <person name="Martin F.M."/>
            <person name="Stajich J.E."/>
            <person name="Smith M.E."/>
            <person name="Bonito G."/>
            <person name="Spatafora J.W."/>
        </authorList>
    </citation>
    <scope>NUCLEOTIDE SEQUENCE [LARGE SCALE GENOMIC DNA]</scope>
    <source>
        <strain evidence="1 2">AD002</strain>
    </source>
</reference>
<dbReference type="SUPFAM" id="SSF47616">
    <property type="entry name" value="GST C-terminal domain-like"/>
    <property type="match status" value="1"/>
</dbReference>
<comment type="caution">
    <text evidence="1">The sequence shown here is derived from an EMBL/GenBank/DDBJ whole genome shotgun (WGS) entry which is preliminary data.</text>
</comment>
<protein>
    <recommendedName>
        <fullName evidence="3">GST N-terminal domain-containing protein</fullName>
    </recommendedName>
</protein>
<name>A0A433Q3H3_9FUNG</name>
<dbReference type="AlphaFoldDB" id="A0A433Q3H3"/>
<evidence type="ECO:0000313" key="1">
    <source>
        <dbReference type="EMBL" id="RUS24326.1"/>
    </source>
</evidence>
<evidence type="ECO:0000313" key="2">
    <source>
        <dbReference type="Proteomes" id="UP000274822"/>
    </source>
</evidence>
<keyword evidence="2" id="KW-1185">Reference proteome</keyword>
<organism evidence="1 2">
    <name type="scientific">Jimgerdemannia flammicorona</name>
    <dbReference type="NCBI Taxonomy" id="994334"/>
    <lineage>
        <taxon>Eukaryota</taxon>
        <taxon>Fungi</taxon>
        <taxon>Fungi incertae sedis</taxon>
        <taxon>Mucoromycota</taxon>
        <taxon>Mucoromycotina</taxon>
        <taxon>Endogonomycetes</taxon>
        <taxon>Endogonales</taxon>
        <taxon>Endogonaceae</taxon>
        <taxon>Jimgerdemannia</taxon>
    </lineage>
</organism>